<dbReference type="EMBL" id="JAWXYG010000003">
    <property type="protein sequence ID" value="KAK4277384.1"/>
    <property type="molecule type" value="Genomic_DNA"/>
</dbReference>
<evidence type="ECO:0000313" key="3">
    <source>
        <dbReference type="Proteomes" id="UP001293593"/>
    </source>
</evidence>
<reference evidence="2" key="1">
    <citation type="submission" date="2023-10" db="EMBL/GenBank/DDBJ databases">
        <title>Chromosome-level genome of the transformable northern wattle, Acacia crassicarpa.</title>
        <authorList>
            <person name="Massaro I."/>
            <person name="Sinha N.R."/>
            <person name="Poethig S."/>
            <person name="Leichty A.R."/>
        </authorList>
    </citation>
    <scope>NUCLEOTIDE SEQUENCE</scope>
    <source>
        <strain evidence="2">Acra3RX</strain>
        <tissue evidence="2">Leaf</tissue>
    </source>
</reference>
<keyword evidence="3" id="KW-1185">Reference proteome</keyword>
<dbReference type="Proteomes" id="UP001293593">
    <property type="component" value="Unassembled WGS sequence"/>
</dbReference>
<feature type="region of interest" description="Disordered" evidence="1">
    <location>
        <begin position="1"/>
        <end position="27"/>
    </location>
</feature>
<sequence>MSLSLEGESMSGDAHGNVPFSWEKNPGVSKVHQPVREEELLHNLPPPPYMTEVLGGGGGVHQDMIQNIPLPPCAFQPPFYRTPSKKGLMWMQEEDDPFFAAYKECTKKSNNKGSLRKRIMSIFSCKRSCAVRNNKSVRISHVSERG</sequence>
<accession>A0AAE1KK89</accession>
<dbReference type="AlphaFoldDB" id="A0AAE1KK89"/>
<evidence type="ECO:0000313" key="2">
    <source>
        <dbReference type="EMBL" id="KAK4277384.1"/>
    </source>
</evidence>
<protein>
    <submittedName>
        <fullName evidence="2">Uncharacterized protein</fullName>
    </submittedName>
</protein>
<proteinExistence type="predicted"/>
<comment type="caution">
    <text evidence="2">The sequence shown here is derived from an EMBL/GenBank/DDBJ whole genome shotgun (WGS) entry which is preliminary data.</text>
</comment>
<dbReference type="PANTHER" id="PTHR33696:SF3">
    <property type="entry name" value="FLZ-TYPE DOMAIN-CONTAINING PROTEIN"/>
    <property type="match status" value="1"/>
</dbReference>
<gene>
    <name evidence="2" type="ORF">QN277_015391</name>
</gene>
<organism evidence="2 3">
    <name type="scientific">Acacia crassicarpa</name>
    <name type="common">northern wattle</name>
    <dbReference type="NCBI Taxonomy" id="499986"/>
    <lineage>
        <taxon>Eukaryota</taxon>
        <taxon>Viridiplantae</taxon>
        <taxon>Streptophyta</taxon>
        <taxon>Embryophyta</taxon>
        <taxon>Tracheophyta</taxon>
        <taxon>Spermatophyta</taxon>
        <taxon>Magnoliopsida</taxon>
        <taxon>eudicotyledons</taxon>
        <taxon>Gunneridae</taxon>
        <taxon>Pentapetalae</taxon>
        <taxon>rosids</taxon>
        <taxon>fabids</taxon>
        <taxon>Fabales</taxon>
        <taxon>Fabaceae</taxon>
        <taxon>Caesalpinioideae</taxon>
        <taxon>mimosoid clade</taxon>
        <taxon>Acacieae</taxon>
        <taxon>Acacia</taxon>
    </lineage>
</organism>
<name>A0AAE1KK89_9FABA</name>
<dbReference type="PANTHER" id="PTHR33696">
    <property type="entry name" value="T22J18.15-RELATED"/>
    <property type="match status" value="1"/>
</dbReference>
<evidence type="ECO:0000256" key="1">
    <source>
        <dbReference type="SAM" id="MobiDB-lite"/>
    </source>
</evidence>